<accession>A0A9Y4TZ88</accession>
<dbReference type="Gene3D" id="3.10.320.10">
    <property type="entry name" value="Class II Histocompatibility Antigen, M Beta Chain, Chain B, domain 1"/>
    <property type="match status" value="1"/>
</dbReference>
<feature type="domain" description="Ig-like" evidence="15">
    <location>
        <begin position="106"/>
        <end position="196"/>
    </location>
</feature>
<dbReference type="Pfam" id="PF00993">
    <property type="entry name" value="MHC_II_alpha"/>
    <property type="match status" value="1"/>
</dbReference>
<keyword evidence="8 13" id="KW-0472">Membrane</keyword>
<keyword evidence="3 13" id="KW-0812">Transmembrane</keyword>
<evidence type="ECO:0000256" key="11">
    <source>
        <dbReference type="ARBA" id="ARBA00023182"/>
    </source>
</evidence>
<gene>
    <name evidence="17" type="primary">LOC103374982</name>
</gene>
<feature type="transmembrane region" description="Helical" evidence="13">
    <location>
        <begin position="211"/>
        <end position="232"/>
    </location>
</feature>
<reference evidence="17" key="1">
    <citation type="submission" date="2025-08" db="UniProtKB">
        <authorList>
            <consortium name="RefSeq"/>
        </authorList>
    </citation>
    <scope>IDENTIFICATION</scope>
</reference>
<evidence type="ECO:0000256" key="3">
    <source>
        <dbReference type="ARBA" id="ARBA00022692"/>
    </source>
</evidence>
<dbReference type="InterPro" id="IPR011162">
    <property type="entry name" value="MHC_I/II-like_Ag-recog"/>
</dbReference>
<evidence type="ECO:0000256" key="1">
    <source>
        <dbReference type="ARBA" id="ARBA00004479"/>
    </source>
</evidence>
<dbReference type="PROSITE" id="PS00290">
    <property type="entry name" value="IG_MHC"/>
    <property type="match status" value="1"/>
</dbReference>
<sequence>MKAMKMSELLLIFSCVLGISADILHESRDFGGCSDSDGAATNTLDGEELWYADFINKRGVTPLPGFVDPIAFPGAYEEAVANQQICRQNLKICKMAMKDLPVEQVPPSDPIIYIRDALGLRENNTLICHVTGFYPAPVKVSWIKNGKNVTDGTSINVPFVNRDGSFTQISRLEFTPQQGDIYSCSVEHVALSQPLTTIWDPSMPKSDKVKIIIGASALILGLIFALAGFIYYSRRTPDPFLLESEKNKIAITASGLTLDQVLSLARFIYCKKEAQGRILGSY</sequence>
<evidence type="ECO:0000256" key="12">
    <source>
        <dbReference type="ARBA" id="ARBA00023319"/>
    </source>
</evidence>
<name>A0A9Y4TZ88_9TELE</name>
<dbReference type="AlphaFoldDB" id="A0A9Y4TZ88"/>
<dbReference type="SUPFAM" id="SSF48726">
    <property type="entry name" value="Immunoglobulin"/>
    <property type="match status" value="1"/>
</dbReference>
<evidence type="ECO:0000256" key="13">
    <source>
        <dbReference type="SAM" id="Phobius"/>
    </source>
</evidence>
<dbReference type="GO" id="GO:0002250">
    <property type="term" value="P:adaptive immune response"/>
    <property type="evidence" value="ECO:0007669"/>
    <property type="project" value="UniProtKB-KW"/>
</dbReference>
<dbReference type="PROSITE" id="PS50835">
    <property type="entry name" value="IG_LIKE"/>
    <property type="match status" value="1"/>
</dbReference>
<dbReference type="InterPro" id="IPR001003">
    <property type="entry name" value="MHC_II_a_N"/>
</dbReference>
<evidence type="ECO:0000256" key="2">
    <source>
        <dbReference type="ARBA" id="ARBA00007394"/>
    </source>
</evidence>
<dbReference type="InterPro" id="IPR007110">
    <property type="entry name" value="Ig-like_dom"/>
</dbReference>
<evidence type="ECO:0000256" key="9">
    <source>
        <dbReference type="ARBA" id="ARBA00023157"/>
    </source>
</evidence>
<dbReference type="PANTHER" id="PTHR19944">
    <property type="entry name" value="MHC CLASS II-RELATED"/>
    <property type="match status" value="1"/>
</dbReference>
<evidence type="ECO:0000256" key="5">
    <source>
        <dbReference type="ARBA" id="ARBA00022859"/>
    </source>
</evidence>
<keyword evidence="4 14" id="KW-0732">Signal</keyword>
<keyword evidence="9" id="KW-1015">Disulfide bond</keyword>
<dbReference type="Pfam" id="PF07654">
    <property type="entry name" value="C1-set"/>
    <property type="match status" value="1"/>
</dbReference>
<keyword evidence="5" id="KW-0391">Immunity</keyword>
<evidence type="ECO:0000313" key="17">
    <source>
        <dbReference type="RefSeq" id="XP_008303383.1"/>
    </source>
</evidence>
<organism evidence="16 17">
    <name type="scientific">Stegastes partitus</name>
    <name type="common">bicolor damselfish</name>
    <dbReference type="NCBI Taxonomy" id="144197"/>
    <lineage>
        <taxon>Eukaryota</taxon>
        <taxon>Metazoa</taxon>
        <taxon>Chordata</taxon>
        <taxon>Craniata</taxon>
        <taxon>Vertebrata</taxon>
        <taxon>Euteleostomi</taxon>
        <taxon>Actinopterygii</taxon>
        <taxon>Neopterygii</taxon>
        <taxon>Teleostei</taxon>
        <taxon>Neoteleostei</taxon>
        <taxon>Acanthomorphata</taxon>
        <taxon>Ovalentaria</taxon>
        <taxon>Pomacentridae</taxon>
        <taxon>Stegastes</taxon>
    </lineage>
</organism>
<evidence type="ECO:0000313" key="16">
    <source>
        <dbReference type="Proteomes" id="UP000694891"/>
    </source>
</evidence>
<evidence type="ECO:0000256" key="4">
    <source>
        <dbReference type="ARBA" id="ARBA00022729"/>
    </source>
</evidence>
<keyword evidence="10" id="KW-0325">Glycoprotein</keyword>
<dbReference type="GO" id="GO:0002504">
    <property type="term" value="P:antigen processing and presentation of peptide or polysaccharide antigen via MHC class II"/>
    <property type="evidence" value="ECO:0007669"/>
    <property type="project" value="UniProtKB-KW"/>
</dbReference>
<dbReference type="SUPFAM" id="SSF54452">
    <property type="entry name" value="MHC antigen-recognition domain"/>
    <property type="match status" value="1"/>
</dbReference>
<keyword evidence="6 13" id="KW-1133">Transmembrane helix</keyword>
<dbReference type="RefSeq" id="XP_008303383.1">
    <property type="nucleotide sequence ID" value="XM_008305161.1"/>
</dbReference>
<protein>
    <submittedName>
        <fullName evidence="17">H-2 class II histocompatibility antigen, A-U alpha chain-like</fullName>
    </submittedName>
</protein>
<dbReference type="InterPro" id="IPR013783">
    <property type="entry name" value="Ig-like_fold"/>
</dbReference>
<keyword evidence="7" id="KW-1064">Adaptive immunity</keyword>
<dbReference type="SMART" id="SM00920">
    <property type="entry name" value="MHC_II_alpha"/>
    <property type="match status" value="1"/>
</dbReference>
<dbReference type="Gene3D" id="2.60.40.10">
    <property type="entry name" value="Immunoglobulins"/>
    <property type="match status" value="1"/>
</dbReference>
<evidence type="ECO:0000256" key="10">
    <source>
        <dbReference type="ARBA" id="ARBA00023180"/>
    </source>
</evidence>
<dbReference type="GeneID" id="103374982"/>
<proteinExistence type="inferred from homology"/>
<dbReference type="SMART" id="SM00407">
    <property type="entry name" value="IGc1"/>
    <property type="match status" value="1"/>
</dbReference>
<dbReference type="InterPro" id="IPR003006">
    <property type="entry name" value="Ig/MHC_CS"/>
</dbReference>
<evidence type="ECO:0000259" key="15">
    <source>
        <dbReference type="PROSITE" id="PS50835"/>
    </source>
</evidence>
<evidence type="ECO:0000256" key="8">
    <source>
        <dbReference type="ARBA" id="ARBA00023136"/>
    </source>
</evidence>
<dbReference type="InterPro" id="IPR014745">
    <property type="entry name" value="MHC_II_a/b_N"/>
</dbReference>
<keyword evidence="16" id="KW-1185">Reference proteome</keyword>
<dbReference type="InterPro" id="IPR003597">
    <property type="entry name" value="Ig_C1-set"/>
</dbReference>
<dbReference type="Proteomes" id="UP000694891">
    <property type="component" value="Unplaced"/>
</dbReference>
<comment type="similarity">
    <text evidence="2">Belongs to the MHC class II family.</text>
</comment>
<dbReference type="PANTHER" id="PTHR19944:SF86">
    <property type="entry name" value="HLA CLASS II HISTOCOMPATIBILITY ANTIGEN, DR ALPHA CHAIN"/>
    <property type="match status" value="1"/>
</dbReference>
<dbReference type="InterPro" id="IPR050160">
    <property type="entry name" value="MHC/Immunoglobulin"/>
</dbReference>
<evidence type="ECO:0000256" key="14">
    <source>
        <dbReference type="SAM" id="SignalP"/>
    </source>
</evidence>
<feature type="chain" id="PRO_5041414434" evidence="14">
    <location>
        <begin position="22"/>
        <end position="282"/>
    </location>
</feature>
<evidence type="ECO:0000256" key="7">
    <source>
        <dbReference type="ARBA" id="ARBA00023130"/>
    </source>
</evidence>
<dbReference type="GO" id="GO:0042613">
    <property type="term" value="C:MHC class II protein complex"/>
    <property type="evidence" value="ECO:0007669"/>
    <property type="project" value="UniProtKB-KW"/>
</dbReference>
<keyword evidence="12" id="KW-0393">Immunoglobulin domain</keyword>
<dbReference type="InterPro" id="IPR036179">
    <property type="entry name" value="Ig-like_dom_sf"/>
</dbReference>
<feature type="signal peptide" evidence="14">
    <location>
        <begin position="1"/>
        <end position="21"/>
    </location>
</feature>
<evidence type="ECO:0000256" key="6">
    <source>
        <dbReference type="ARBA" id="ARBA00022989"/>
    </source>
</evidence>
<keyword evidence="11" id="KW-0491">MHC II</keyword>
<comment type="subcellular location">
    <subcellularLocation>
        <location evidence="1">Membrane</location>
        <topology evidence="1">Single-pass type I membrane protein</topology>
    </subcellularLocation>
</comment>